<comment type="caution">
    <text evidence="2">The sequence shown here is derived from an EMBL/GenBank/DDBJ whole genome shotgun (WGS) entry which is preliminary data.</text>
</comment>
<protein>
    <submittedName>
        <fullName evidence="2">ABC transporter permease</fullName>
    </submittedName>
</protein>
<sequence>MINRHRVQALMRKDWRELARNKQVIAPLVIVPLMFVVIIPAAVLLLGNNSAALTTTVAGLQGFLDNLPEQALPAGYSSGQLMVYAVIVYFMAPFFLLIPVIVASLTASSSFVGEKERGTIEGLLYTPLTDRELVLGKVLASVIPSVLLTWASFLVYTVLVNTLGAALMGGVFFPTWTWAIIILALAPLVAFLATCLIVAISGRSTTMQGAQGTVVLIVVPVLALIAGQATGLMLFDTLIAGVAAAALLVIDVAVFVTVAGRFRREPIVTRL</sequence>
<dbReference type="Pfam" id="PF12679">
    <property type="entry name" value="ABC2_membrane_2"/>
    <property type="match status" value="1"/>
</dbReference>
<feature type="transmembrane region" description="Helical" evidence="1">
    <location>
        <begin position="24"/>
        <end position="46"/>
    </location>
</feature>
<feature type="transmembrane region" description="Helical" evidence="1">
    <location>
        <begin position="212"/>
        <end position="232"/>
    </location>
</feature>
<dbReference type="Proteomes" id="UP000306628">
    <property type="component" value="Unassembled WGS sequence"/>
</dbReference>
<dbReference type="GO" id="GO:0005886">
    <property type="term" value="C:plasma membrane"/>
    <property type="evidence" value="ECO:0007669"/>
    <property type="project" value="UniProtKB-SubCell"/>
</dbReference>
<organism evidence="2 3">
    <name type="scientific">Nonomuraea zeae</name>
    <dbReference type="NCBI Taxonomy" id="1642303"/>
    <lineage>
        <taxon>Bacteria</taxon>
        <taxon>Bacillati</taxon>
        <taxon>Actinomycetota</taxon>
        <taxon>Actinomycetes</taxon>
        <taxon>Streptosporangiales</taxon>
        <taxon>Streptosporangiaceae</taxon>
        <taxon>Nonomuraea</taxon>
    </lineage>
</organism>
<evidence type="ECO:0000256" key="1">
    <source>
        <dbReference type="SAM" id="Phobius"/>
    </source>
</evidence>
<accession>A0A5S4GK81</accession>
<feature type="transmembrane region" description="Helical" evidence="1">
    <location>
        <begin position="81"/>
        <end position="112"/>
    </location>
</feature>
<gene>
    <name evidence="2" type="ORF">ETD85_41600</name>
</gene>
<keyword evidence="3" id="KW-1185">Reference proteome</keyword>
<keyword evidence="1" id="KW-1133">Transmembrane helix</keyword>
<dbReference type="EMBL" id="VCKX01000189">
    <property type="protein sequence ID" value="TMR26720.1"/>
    <property type="molecule type" value="Genomic_DNA"/>
</dbReference>
<keyword evidence="1" id="KW-0812">Transmembrane</keyword>
<proteinExistence type="predicted"/>
<name>A0A5S4GK81_9ACTN</name>
<dbReference type="OrthoDB" id="157137at2"/>
<evidence type="ECO:0000313" key="3">
    <source>
        <dbReference type="Proteomes" id="UP000306628"/>
    </source>
</evidence>
<dbReference type="RefSeq" id="WP_138695338.1">
    <property type="nucleotide sequence ID" value="NZ_JBHSAZ010000113.1"/>
</dbReference>
<feature type="transmembrane region" description="Helical" evidence="1">
    <location>
        <begin position="238"/>
        <end position="260"/>
    </location>
</feature>
<evidence type="ECO:0000313" key="2">
    <source>
        <dbReference type="EMBL" id="TMR26720.1"/>
    </source>
</evidence>
<keyword evidence="1" id="KW-0472">Membrane</keyword>
<feature type="transmembrane region" description="Helical" evidence="1">
    <location>
        <begin position="176"/>
        <end position="200"/>
    </location>
</feature>
<dbReference type="PANTHER" id="PTHR43471">
    <property type="entry name" value="ABC TRANSPORTER PERMEASE"/>
    <property type="match status" value="1"/>
</dbReference>
<dbReference type="GO" id="GO:0140359">
    <property type="term" value="F:ABC-type transporter activity"/>
    <property type="evidence" value="ECO:0007669"/>
    <property type="project" value="InterPro"/>
</dbReference>
<reference evidence="2 3" key="1">
    <citation type="submission" date="2019-05" db="EMBL/GenBank/DDBJ databases">
        <title>Draft genome sequence of Nonomuraea zeae DSM 100528.</title>
        <authorList>
            <person name="Saricaoglu S."/>
            <person name="Isik K."/>
        </authorList>
    </citation>
    <scope>NUCLEOTIDE SEQUENCE [LARGE SCALE GENOMIC DNA]</scope>
    <source>
        <strain evidence="2 3">DSM 100528</strain>
    </source>
</reference>
<dbReference type="AlphaFoldDB" id="A0A5S4GK81"/>